<protein>
    <recommendedName>
        <fullName evidence="3">Class I SAM-dependent methyltransferase</fullName>
    </recommendedName>
</protein>
<dbReference type="Gene3D" id="3.40.50.150">
    <property type="entry name" value="Vaccinia Virus protein VP39"/>
    <property type="match status" value="1"/>
</dbReference>
<comment type="caution">
    <text evidence="1">The sequence shown here is derived from an EMBL/GenBank/DDBJ whole genome shotgun (WGS) entry which is preliminary data.</text>
</comment>
<evidence type="ECO:0008006" key="3">
    <source>
        <dbReference type="Google" id="ProtNLM"/>
    </source>
</evidence>
<evidence type="ECO:0000313" key="2">
    <source>
        <dbReference type="Proteomes" id="UP000304382"/>
    </source>
</evidence>
<dbReference type="SUPFAM" id="SSF53335">
    <property type="entry name" value="S-adenosyl-L-methionine-dependent methyltransferases"/>
    <property type="match status" value="1"/>
</dbReference>
<dbReference type="InterPro" id="IPR029063">
    <property type="entry name" value="SAM-dependent_MTases_sf"/>
</dbReference>
<dbReference type="EMBL" id="BIXZ01000006">
    <property type="protein sequence ID" value="GCF15071.1"/>
    <property type="molecule type" value="Genomic_DNA"/>
</dbReference>
<gene>
    <name evidence="1" type="ORF">Harman_30060</name>
</gene>
<evidence type="ECO:0000313" key="1">
    <source>
        <dbReference type="EMBL" id="GCF15071.1"/>
    </source>
</evidence>
<keyword evidence="2" id="KW-1185">Reference proteome</keyword>
<reference evidence="1 2" key="1">
    <citation type="submission" date="2019-02" db="EMBL/GenBank/DDBJ databases">
        <title>Haloarcula mannanilyticum sp. nov., a mannan degrading haloarchaeon isolated from commercial salt.</title>
        <authorList>
            <person name="Enomoto S."/>
            <person name="Shimane Y."/>
            <person name="Kamekura M."/>
            <person name="Ito T."/>
            <person name="Moriya O."/>
            <person name="Ihara K."/>
            <person name="Takahashi-Ando N."/>
            <person name="Fukushima Y."/>
            <person name="Yoshida Y."/>
            <person name="Usama R."/>
            <person name="Takai K."/>
            <person name="Minegishi H."/>
        </authorList>
    </citation>
    <scope>NUCLEOTIDE SEQUENCE [LARGE SCALE GENOMIC DNA]</scope>
    <source>
        <strain evidence="1 2">MD130-1</strain>
    </source>
</reference>
<name>A0A4C2EKL7_9EURY</name>
<sequence>MASPRMIATGIRDPSEVFHYLRSVRHRHPDPENRARRLHRDFNTTNSFETLTDVLRTDIQSLRTYIDEFSSEVKPRVDDCRTEFETKPFEIGGIEVEAPILYASIRIFQPERVVEVGVANGVSSYYILSALAANDNAGTLTSIDLPKYEDDHTGEWDADAGAWIPSGRDVGWIVPDEYRDKWEIQIGSMSDLLPNELYSGSVDAFVYDGPKRYSERKRTFDMVANSAGNCLYFCDDIAWNPSFERWADQNRLRWDTFGNAGLAVDGEL</sequence>
<dbReference type="AlphaFoldDB" id="A0A4C2EKL7"/>
<dbReference type="Pfam" id="PF13578">
    <property type="entry name" value="Methyltransf_24"/>
    <property type="match status" value="1"/>
</dbReference>
<proteinExistence type="predicted"/>
<accession>A0A4C2EKL7</accession>
<organism evidence="1 2">
    <name type="scientific">Haloarcula mannanilytica</name>
    <dbReference type="NCBI Taxonomy" id="2509225"/>
    <lineage>
        <taxon>Archaea</taxon>
        <taxon>Methanobacteriati</taxon>
        <taxon>Methanobacteriota</taxon>
        <taxon>Stenosarchaea group</taxon>
        <taxon>Halobacteria</taxon>
        <taxon>Halobacteriales</taxon>
        <taxon>Haloarculaceae</taxon>
        <taxon>Haloarcula</taxon>
    </lineage>
</organism>
<dbReference type="Proteomes" id="UP000304382">
    <property type="component" value="Unassembled WGS sequence"/>
</dbReference>